<evidence type="ECO:0000313" key="2">
    <source>
        <dbReference type="EMBL" id="KAG2837225.1"/>
    </source>
</evidence>
<dbReference type="AlphaFoldDB" id="A0A8T1ARZ3"/>
<gene>
    <name evidence="2" type="ORF">PC113_g19872</name>
    <name evidence="3" type="ORF">PC117_g25528</name>
    <name evidence="4" type="ORF">PC129_g20455</name>
</gene>
<dbReference type="EMBL" id="RCMG01001070">
    <property type="protein sequence ID" value="KAG2837225.1"/>
    <property type="molecule type" value="Genomic_DNA"/>
</dbReference>
<dbReference type="Proteomes" id="UP000735874">
    <property type="component" value="Unassembled WGS sequence"/>
</dbReference>
<dbReference type="Proteomes" id="UP000760860">
    <property type="component" value="Unassembled WGS sequence"/>
</dbReference>
<organism evidence="3 5">
    <name type="scientific">Phytophthora cactorum</name>
    <dbReference type="NCBI Taxonomy" id="29920"/>
    <lineage>
        <taxon>Eukaryota</taxon>
        <taxon>Sar</taxon>
        <taxon>Stramenopiles</taxon>
        <taxon>Oomycota</taxon>
        <taxon>Peronosporomycetes</taxon>
        <taxon>Peronosporales</taxon>
        <taxon>Peronosporaceae</taxon>
        <taxon>Phytophthora</taxon>
    </lineage>
</organism>
<dbReference type="Proteomes" id="UP000736787">
    <property type="component" value="Unassembled WGS sequence"/>
</dbReference>
<name>A0A8T1ARZ3_9STRA</name>
<feature type="compositionally biased region" description="Polar residues" evidence="1">
    <location>
        <begin position="34"/>
        <end position="44"/>
    </location>
</feature>
<evidence type="ECO:0000256" key="1">
    <source>
        <dbReference type="SAM" id="MobiDB-lite"/>
    </source>
</evidence>
<protein>
    <submittedName>
        <fullName evidence="3">Uncharacterized protein</fullName>
    </submittedName>
</protein>
<feature type="region of interest" description="Disordered" evidence="1">
    <location>
        <begin position="34"/>
        <end position="58"/>
    </location>
</feature>
<evidence type="ECO:0000313" key="3">
    <source>
        <dbReference type="EMBL" id="KAG2885739.1"/>
    </source>
</evidence>
<evidence type="ECO:0000313" key="5">
    <source>
        <dbReference type="Proteomes" id="UP000736787"/>
    </source>
</evidence>
<proteinExistence type="predicted"/>
<reference evidence="3" key="1">
    <citation type="submission" date="2018-10" db="EMBL/GenBank/DDBJ databases">
        <title>Effector identification in a new, highly contiguous assembly of the strawberry crown rot pathogen Phytophthora cactorum.</title>
        <authorList>
            <person name="Armitage A.D."/>
            <person name="Nellist C.F."/>
            <person name="Bates H."/>
            <person name="Vickerstaff R.J."/>
            <person name="Harrison R.J."/>
        </authorList>
    </citation>
    <scope>NUCLEOTIDE SEQUENCE</scope>
    <source>
        <strain evidence="2">15-7</strain>
        <strain evidence="3">4040</strain>
        <strain evidence="4">P421</strain>
    </source>
</reference>
<dbReference type="EMBL" id="RCMV01001455">
    <property type="protein sequence ID" value="KAG3208527.1"/>
    <property type="molecule type" value="Genomic_DNA"/>
</dbReference>
<evidence type="ECO:0000313" key="4">
    <source>
        <dbReference type="EMBL" id="KAG3208527.1"/>
    </source>
</evidence>
<sequence>MRSKDFRVMLDHRAAVDRLDIASQIYAGEFGFSTSPTSSASTKRVGQRERFGPVSSSTYNAEDPYARQDFPGIYAVVVIGTTFRQHR</sequence>
<accession>A0A8T1ARZ3</accession>
<dbReference type="EMBL" id="RCMK01002008">
    <property type="protein sequence ID" value="KAG2885739.1"/>
    <property type="molecule type" value="Genomic_DNA"/>
</dbReference>
<comment type="caution">
    <text evidence="3">The sequence shown here is derived from an EMBL/GenBank/DDBJ whole genome shotgun (WGS) entry which is preliminary data.</text>
</comment>